<name>A0A9Q8WLQ5_9PEZI</name>
<dbReference type="RefSeq" id="XP_049149527.1">
    <property type="nucleotide sequence ID" value="XM_049292381.1"/>
</dbReference>
<keyword evidence="4" id="KW-0805">Transcription regulation</keyword>
<dbReference type="Gene3D" id="4.10.240.10">
    <property type="entry name" value="Zn(2)-C6 fungal-type DNA-binding domain"/>
    <property type="match status" value="1"/>
</dbReference>
<evidence type="ECO:0000256" key="7">
    <source>
        <dbReference type="ARBA" id="ARBA00023242"/>
    </source>
</evidence>
<keyword evidence="6" id="KW-0804">Transcription</keyword>
<dbReference type="GO" id="GO:0008270">
    <property type="term" value="F:zinc ion binding"/>
    <property type="evidence" value="ECO:0007669"/>
    <property type="project" value="InterPro"/>
</dbReference>
<keyword evidence="7" id="KW-0539">Nucleus</keyword>
<organism evidence="9 10">
    <name type="scientific">Colletotrichum lupini</name>
    <dbReference type="NCBI Taxonomy" id="145971"/>
    <lineage>
        <taxon>Eukaryota</taxon>
        <taxon>Fungi</taxon>
        <taxon>Dikarya</taxon>
        <taxon>Ascomycota</taxon>
        <taxon>Pezizomycotina</taxon>
        <taxon>Sordariomycetes</taxon>
        <taxon>Hypocreomycetidae</taxon>
        <taxon>Glomerellales</taxon>
        <taxon>Glomerellaceae</taxon>
        <taxon>Colletotrichum</taxon>
        <taxon>Colletotrichum acutatum species complex</taxon>
    </lineage>
</organism>
<keyword evidence="5" id="KW-0238">DNA-binding</keyword>
<dbReference type="PANTHER" id="PTHR31313">
    <property type="entry name" value="TY1 ENHANCER ACTIVATOR"/>
    <property type="match status" value="1"/>
</dbReference>
<evidence type="ECO:0000313" key="10">
    <source>
        <dbReference type="Proteomes" id="UP000830671"/>
    </source>
</evidence>
<evidence type="ECO:0000256" key="3">
    <source>
        <dbReference type="ARBA" id="ARBA00022833"/>
    </source>
</evidence>
<keyword evidence="3" id="KW-0862">Zinc</keyword>
<evidence type="ECO:0000256" key="5">
    <source>
        <dbReference type="ARBA" id="ARBA00023125"/>
    </source>
</evidence>
<evidence type="ECO:0000259" key="8">
    <source>
        <dbReference type="Pfam" id="PF00172"/>
    </source>
</evidence>
<dbReference type="InterPro" id="IPR001138">
    <property type="entry name" value="Zn2Cys6_DnaBD"/>
</dbReference>
<dbReference type="EMBL" id="CP019479">
    <property type="protein sequence ID" value="UQC87921.1"/>
    <property type="molecule type" value="Genomic_DNA"/>
</dbReference>
<proteinExistence type="predicted"/>
<dbReference type="GeneID" id="73347391"/>
<dbReference type="InterPro" id="IPR036864">
    <property type="entry name" value="Zn2-C6_fun-type_DNA-bd_sf"/>
</dbReference>
<dbReference type="KEGG" id="clup:CLUP02_13442"/>
<dbReference type="AlphaFoldDB" id="A0A9Q8WLQ5"/>
<dbReference type="GO" id="GO:0003677">
    <property type="term" value="F:DNA binding"/>
    <property type="evidence" value="ECO:0007669"/>
    <property type="project" value="UniProtKB-KW"/>
</dbReference>
<evidence type="ECO:0000256" key="6">
    <source>
        <dbReference type="ARBA" id="ARBA00023163"/>
    </source>
</evidence>
<sequence>MQGASGANRERYFRSPCLFPLFPDPTPPSPGLLSPDSRLFPGYLGSVHGTAPDPCPIRCSRTFPCTNCSTASAKCEFRESDFKRPPVSREYVAALESRIASLESLLGNLKAADGDERNQILDDLEVQDYVPSFSGLPLADEIAHDQGFVSGND</sequence>
<reference evidence="9" key="1">
    <citation type="journal article" date="2021" name="Mol. Plant Microbe Interact.">
        <title>Complete Genome Sequence of the Plant-Pathogenic Fungus Colletotrichum lupini.</title>
        <authorList>
            <person name="Baroncelli R."/>
            <person name="Pensec F."/>
            <person name="Da Lio D."/>
            <person name="Boufleur T."/>
            <person name="Vicente I."/>
            <person name="Sarrocco S."/>
            <person name="Picot A."/>
            <person name="Baraldi E."/>
            <person name="Sukno S."/>
            <person name="Thon M."/>
            <person name="Le Floch G."/>
        </authorList>
    </citation>
    <scope>NUCLEOTIDE SEQUENCE</scope>
    <source>
        <strain evidence="9">IMI 504893</strain>
    </source>
</reference>
<feature type="domain" description="Zn(2)-C6 fungal-type" evidence="8">
    <location>
        <begin position="57"/>
        <end position="81"/>
    </location>
</feature>
<evidence type="ECO:0000256" key="4">
    <source>
        <dbReference type="ARBA" id="ARBA00023015"/>
    </source>
</evidence>
<dbReference type="GO" id="GO:0005634">
    <property type="term" value="C:nucleus"/>
    <property type="evidence" value="ECO:0007669"/>
    <property type="project" value="UniProtKB-SubCell"/>
</dbReference>
<dbReference type="PANTHER" id="PTHR31313:SF81">
    <property type="entry name" value="TY1 ENHANCER ACTIVATOR"/>
    <property type="match status" value="1"/>
</dbReference>
<keyword evidence="10" id="KW-1185">Reference proteome</keyword>
<keyword evidence="2" id="KW-0479">Metal-binding</keyword>
<accession>A0A9Q8WLQ5</accession>
<evidence type="ECO:0000256" key="2">
    <source>
        <dbReference type="ARBA" id="ARBA00022723"/>
    </source>
</evidence>
<dbReference type="Proteomes" id="UP000830671">
    <property type="component" value="Chromosome 7"/>
</dbReference>
<evidence type="ECO:0000256" key="1">
    <source>
        <dbReference type="ARBA" id="ARBA00004123"/>
    </source>
</evidence>
<dbReference type="GO" id="GO:0000981">
    <property type="term" value="F:DNA-binding transcription factor activity, RNA polymerase II-specific"/>
    <property type="evidence" value="ECO:0007669"/>
    <property type="project" value="InterPro"/>
</dbReference>
<gene>
    <name evidence="9" type="ORF">CLUP02_13442</name>
</gene>
<comment type="subcellular location">
    <subcellularLocation>
        <location evidence="1">Nucleus</location>
    </subcellularLocation>
</comment>
<dbReference type="Pfam" id="PF00172">
    <property type="entry name" value="Zn_clus"/>
    <property type="match status" value="1"/>
</dbReference>
<dbReference type="InterPro" id="IPR051615">
    <property type="entry name" value="Transcr_Regulatory_Elem"/>
</dbReference>
<evidence type="ECO:0000313" key="9">
    <source>
        <dbReference type="EMBL" id="UQC87921.1"/>
    </source>
</evidence>
<protein>
    <submittedName>
        <fullName evidence="9">Fungal specific transcription factor domain-containing protein</fullName>
    </submittedName>
</protein>